<dbReference type="InterPro" id="IPR003717">
    <property type="entry name" value="RecO"/>
</dbReference>
<organism evidence="8 9">
    <name type="scientific">Candidatus Caccalectryoclostridium excrementigallinarum</name>
    <dbReference type="NCBI Taxonomy" id="2840710"/>
    <lineage>
        <taxon>Bacteria</taxon>
        <taxon>Bacillati</taxon>
        <taxon>Bacillota</taxon>
        <taxon>Clostridia</taxon>
        <taxon>Christensenellales</taxon>
        <taxon>Christensenellaceae</taxon>
        <taxon>Christensenellaceae incertae sedis</taxon>
        <taxon>Candidatus Caccalectryoclostridium</taxon>
    </lineage>
</organism>
<keyword evidence="5" id="KW-0234">DNA repair</keyword>
<dbReference type="InterPro" id="IPR012340">
    <property type="entry name" value="NA-bd_OB-fold"/>
</dbReference>
<dbReference type="GO" id="GO:0006302">
    <property type="term" value="P:double-strand break repair"/>
    <property type="evidence" value="ECO:0007669"/>
    <property type="project" value="TreeGrafter"/>
</dbReference>
<dbReference type="Pfam" id="PF02565">
    <property type="entry name" value="RecO_C"/>
    <property type="match status" value="1"/>
</dbReference>
<accession>A0A9D1MMB6</accession>
<evidence type="ECO:0000256" key="2">
    <source>
        <dbReference type="ARBA" id="ARBA00021310"/>
    </source>
</evidence>
<dbReference type="GO" id="GO:0043590">
    <property type="term" value="C:bacterial nucleoid"/>
    <property type="evidence" value="ECO:0007669"/>
    <property type="project" value="TreeGrafter"/>
</dbReference>
<reference evidence="8" key="1">
    <citation type="submission" date="2020-10" db="EMBL/GenBank/DDBJ databases">
        <authorList>
            <person name="Gilroy R."/>
        </authorList>
    </citation>
    <scope>NUCLEOTIDE SEQUENCE</scope>
    <source>
        <strain evidence="8">9366</strain>
    </source>
</reference>
<evidence type="ECO:0000259" key="7">
    <source>
        <dbReference type="Pfam" id="PF11967"/>
    </source>
</evidence>
<dbReference type="InterPro" id="IPR022572">
    <property type="entry name" value="DNA_rep/recomb_RecO_N"/>
</dbReference>
<evidence type="ECO:0000313" key="8">
    <source>
        <dbReference type="EMBL" id="HIU62874.1"/>
    </source>
</evidence>
<dbReference type="NCBIfam" id="TIGR00613">
    <property type="entry name" value="reco"/>
    <property type="match status" value="1"/>
</dbReference>
<feature type="domain" description="DNA replication/recombination mediator RecO N-terminal" evidence="7">
    <location>
        <begin position="7"/>
        <end position="79"/>
    </location>
</feature>
<keyword evidence="3" id="KW-0227">DNA damage</keyword>
<name>A0A9D1MMB6_9FIRM</name>
<dbReference type="Proteomes" id="UP000824145">
    <property type="component" value="Unassembled WGS sequence"/>
</dbReference>
<dbReference type="Pfam" id="PF11967">
    <property type="entry name" value="RecO_N"/>
    <property type="match status" value="1"/>
</dbReference>
<gene>
    <name evidence="8" type="primary">recO</name>
    <name evidence="8" type="ORF">IAB07_03795</name>
</gene>
<dbReference type="SUPFAM" id="SSF50249">
    <property type="entry name" value="Nucleic acid-binding proteins"/>
    <property type="match status" value="1"/>
</dbReference>
<evidence type="ECO:0000256" key="4">
    <source>
        <dbReference type="ARBA" id="ARBA00023172"/>
    </source>
</evidence>
<proteinExistence type="inferred from homology"/>
<dbReference type="Gene3D" id="1.20.1440.120">
    <property type="entry name" value="Recombination protein O, C-terminal domain"/>
    <property type="match status" value="1"/>
</dbReference>
<dbReference type="PANTHER" id="PTHR33991">
    <property type="entry name" value="DNA REPAIR PROTEIN RECO"/>
    <property type="match status" value="1"/>
</dbReference>
<protein>
    <recommendedName>
        <fullName evidence="2">DNA repair protein RecO</fullName>
    </recommendedName>
    <alternativeName>
        <fullName evidence="6">Recombination protein O</fullName>
    </alternativeName>
</protein>
<dbReference type="Gene3D" id="2.40.50.140">
    <property type="entry name" value="Nucleic acid-binding proteins"/>
    <property type="match status" value="1"/>
</dbReference>
<comment type="caution">
    <text evidence="8">The sequence shown here is derived from an EMBL/GenBank/DDBJ whole genome shotgun (WGS) entry which is preliminary data.</text>
</comment>
<dbReference type="InterPro" id="IPR037278">
    <property type="entry name" value="ARFGAP/RecO"/>
</dbReference>
<dbReference type="AlphaFoldDB" id="A0A9D1MMB6"/>
<dbReference type="GO" id="GO:0006310">
    <property type="term" value="P:DNA recombination"/>
    <property type="evidence" value="ECO:0007669"/>
    <property type="project" value="UniProtKB-KW"/>
</dbReference>
<evidence type="ECO:0000256" key="5">
    <source>
        <dbReference type="ARBA" id="ARBA00023204"/>
    </source>
</evidence>
<comment type="similarity">
    <text evidence="1">Belongs to the RecO family.</text>
</comment>
<dbReference type="EMBL" id="DVNJ01000020">
    <property type="protein sequence ID" value="HIU62874.1"/>
    <property type="molecule type" value="Genomic_DNA"/>
</dbReference>
<reference evidence="8" key="2">
    <citation type="journal article" date="2021" name="PeerJ">
        <title>Extensive microbial diversity within the chicken gut microbiome revealed by metagenomics and culture.</title>
        <authorList>
            <person name="Gilroy R."/>
            <person name="Ravi A."/>
            <person name="Getino M."/>
            <person name="Pursley I."/>
            <person name="Horton D.L."/>
            <person name="Alikhan N.F."/>
            <person name="Baker D."/>
            <person name="Gharbi K."/>
            <person name="Hall N."/>
            <person name="Watson M."/>
            <person name="Adriaenssens E.M."/>
            <person name="Foster-Nyarko E."/>
            <person name="Jarju S."/>
            <person name="Secka A."/>
            <person name="Antonio M."/>
            <person name="Oren A."/>
            <person name="Chaudhuri R.R."/>
            <person name="La Ragione R."/>
            <person name="Hildebrand F."/>
            <person name="Pallen M.J."/>
        </authorList>
    </citation>
    <scope>NUCLEOTIDE SEQUENCE</scope>
    <source>
        <strain evidence="8">9366</strain>
    </source>
</reference>
<evidence type="ECO:0000256" key="6">
    <source>
        <dbReference type="ARBA" id="ARBA00033409"/>
    </source>
</evidence>
<evidence type="ECO:0000256" key="1">
    <source>
        <dbReference type="ARBA" id="ARBA00007452"/>
    </source>
</evidence>
<evidence type="ECO:0000313" key="9">
    <source>
        <dbReference type="Proteomes" id="UP000824145"/>
    </source>
</evidence>
<dbReference type="PANTHER" id="PTHR33991:SF1">
    <property type="entry name" value="DNA REPAIR PROTEIN RECO"/>
    <property type="match status" value="1"/>
</dbReference>
<keyword evidence="4" id="KW-0233">DNA recombination</keyword>
<dbReference type="InterPro" id="IPR042242">
    <property type="entry name" value="RecO_C"/>
</dbReference>
<dbReference type="SUPFAM" id="SSF57863">
    <property type="entry name" value="ArfGap/RecO-like zinc finger"/>
    <property type="match status" value="1"/>
</dbReference>
<sequence>MKELIGLDALCIKSVGYGESDSIITLYAAGRGKVSAKVRGARGAKGKLRYAASLLTFARYQLAVGGDKATVTACDVYDNFFALCADPLKYYAACTVLEFCEKTQPEGEYNHALFSAALACLRDLAYSSSPEEEVLERFLLAALAAVGYARPKGKLRDLGNFLYKKTDIILQALKGFLKISEA</sequence>
<evidence type="ECO:0000256" key="3">
    <source>
        <dbReference type="ARBA" id="ARBA00022763"/>
    </source>
</evidence>